<dbReference type="Gene3D" id="1.10.880.10">
    <property type="entry name" value="Transcription factor, Skn-1-like, DNA-binding domain"/>
    <property type="match status" value="1"/>
</dbReference>
<feature type="compositionally biased region" description="Basic and acidic residues" evidence="12">
    <location>
        <begin position="302"/>
        <end position="312"/>
    </location>
</feature>
<dbReference type="Pfam" id="PF00651">
    <property type="entry name" value="BTB"/>
    <property type="match status" value="1"/>
</dbReference>
<evidence type="ECO:0000256" key="11">
    <source>
        <dbReference type="SAM" id="Coils"/>
    </source>
</evidence>
<feature type="region of interest" description="Disordered" evidence="12">
    <location>
        <begin position="295"/>
        <end position="315"/>
    </location>
</feature>
<dbReference type="CDD" id="cd14719">
    <property type="entry name" value="bZIP_BACH"/>
    <property type="match status" value="1"/>
</dbReference>
<keyword evidence="6" id="KW-0805">Transcription regulation</keyword>
<keyword evidence="8" id="KW-0010">Activator</keyword>
<dbReference type="GO" id="GO:0000981">
    <property type="term" value="F:DNA-binding transcription factor activity, RNA polymerase II-specific"/>
    <property type="evidence" value="ECO:0007669"/>
    <property type="project" value="TreeGrafter"/>
</dbReference>
<dbReference type="FunFam" id="3.30.710.10:FF:000033">
    <property type="entry name" value="transcription regulator protein BACH2 isoform X1"/>
    <property type="match status" value="1"/>
</dbReference>
<dbReference type="CDD" id="cd18277">
    <property type="entry name" value="BTB_POZ_BACH1"/>
    <property type="match status" value="1"/>
</dbReference>
<feature type="non-terminal residue" evidence="15">
    <location>
        <position position="766"/>
    </location>
</feature>
<dbReference type="PROSITE" id="PS50217">
    <property type="entry name" value="BZIP"/>
    <property type="match status" value="1"/>
</dbReference>
<protein>
    <submittedName>
        <fullName evidence="15">BACH1 protein</fullName>
    </submittedName>
</protein>
<dbReference type="PANTHER" id="PTHR46105:SF1">
    <property type="entry name" value="TRANSCRIPTION REGULATOR PROTEIN BACH1"/>
    <property type="match status" value="1"/>
</dbReference>
<dbReference type="GO" id="GO:0000978">
    <property type="term" value="F:RNA polymerase II cis-regulatory region sequence-specific DNA binding"/>
    <property type="evidence" value="ECO:0007669"/>
    <property type="project" value="TreeGrafter"/>
</dbReference>
<dbReference type="InterPro" id="IPR004827">
    <property type="entry name" value="bZIP"/>
</dbReference>
<dbReference type="InterPro" id="IPR046347">
    <property type="entry name" value="bZIP_sf"/>
</dbReference>
<evidence type="ECO:0000256" key="8">
    <source>
        <dbReference type="ARBA" id="ARBA00023159"/>
    </source>
</evidence>
<evidence type="ECO:0000256" key="1">
    <source>
        <dbReference type="ARBA" id="ARBA00004123"/>
    </source>
</evidence>
<dbReference type="InterPro" id="IPR004826">
    <property type="entry name" value="bZIP_Maf"/>
</dbReference>
<evidence type="ECO:0000313" key="16">
    <source>
        <dbReference type="Proteomes" id="UP000586671"/>
    </source>
</evidence>
<evidence type="ECO:0000259" key="14">
    <source>
        <dbReference type="PROSITE" id="PS50217"/>
    </source>
</evidence>
<keyword evidence="9" id="KW-0804">Transcription</keyword>
<feature type="domain" description="BTB" evidence="13">
    <location>
        <begin position="36"/>
        <end position="102"/>
    </location>
</feature>
<name>A0A7K5X0Y2_9CHAR</name>
<dbReference type="EMBL" id="VYZM01000528">
    <property type="protein sequence ID" value="NWU46521.1"/>
    <property type="molecule type" value="Genomic_DNA"/>
</dbReference>
<dbReference type="AlphaFoldDB" id="A0A7K5X0Y2"/>
<evidence type="ECO:0000256" key="10">
    <source>
        <dbReference type="ARBA" id="ARBA00023242"/>
    </source>
</evidence>
<feature type="domain" description="BZIP" evidence="14">
    <location>
        <begin position="583"/>
        <end position="641"/>
    </location>
</feature>
<keyword evidence="3" id="KW-0678">Repressor</keyword>
<dbReference type="SMART" id="SM00338">
    <property type="entry name" value="BRLZ"/>
    <property type="match status" value="1"/>
</dbReference>
<dbReference type="InterPro" id="IPR000210">
    <property type="entry name" value="BTB/POZ_dom"/>
</dbReference>
<evidence type="ECO:0000256" key="6">
    <source>
        <dbReference type="ARBA" id="ARBA00023015"/>
    </source>
</evidence>
<dbReference type="Gene3D" id="3.30.710.10">
    <property type="entry name" value="Potassium Channel Kv1.1, Chain A"/>
    <property type="match status" value="1"/>
</dbReference>
<comment type="similarity">
    <text evidence="2">Belongs to the bZIP family. CNC subfamily.</text>
</comment>
<dbReference type="Proteomes" id="UP000586671">
    <property type="component" value="Unassembled WGS sequence"/>
</dbReference>
<gene>
    <name evidence="15" type="primary">Bach1</name>
    <name evidence="15" type="ORF">DROARD_R09180</name>
</gene>
<dbReference type="InterPro" id="IPR011333">
    <property type="entry name" value="SKP1/BTB/POZ_sf"/>
</dbReference>
<evidence type="ECO:0000256" key="3">
    <source>
        <dbReference type="ARBA" id="ARBA00022491"/>
    </source>
</evidence>
<keyword evidence="11" id="KW-0175">Coiled coil</keyword>
<evidence type="ECO:0000256" key="2">
    <source>
        <dbReference type="ARBA" id="ARBA00008157"/>
    </source>
</evidence>
<keyword evidence="7" id="KW-0238">DNA-binding</keyword>
<dbReference type="PROSITE" id="PS50097">
    <property type="entry name" value="BTB"/>
    <property type="match status" value="1"/>
</dbReference>
<dbReference type="PANTHER" id="PTHR46105">
    <property type="entry name" value="AGAP004733-PA"/>
    <property type="match status" value="1"/>
</dbReference>
<dbReference type="SUPFAM" id="SSF47454">
    <property type="entry name" value="A DNA-binding domain in eukaryotic transcription factors"/>
    <property type="match status" value="1"/>
</dbReference>
<feature type="non-terminal residue" evidence="15">
    <location>
        <position position="1"/>
    </location>
</feature>
<keyword evidence="16" id="KW-1185">Reference proteome</keyword>
<dbReference type="SMART" id="SM00225">
    <property type="entry name" value="BTB"/>
    <property type="match status" value="1"/>
</dbReference>
<proteinExistence type="inferred from homology"/>
<dbReference type="SUPFAM" id="SSF57959">
    <property type="entry name" value="Leucine zipper domain"/>
    <property type="match status" value="1"/>
</dbReference>
<evidence type="ECO:0000256" key="5">
    <source>
        <dbReference type="ARBA" id="ARBA00022843"/>
    </source>
</evidence>
<evidence type="ECO:0000256" key="12">
    <source>
        <dbReference type="SAM" id="MobiDB-lite"/>
    </source>
</evidence>
<dbReference type="GO" id="GO:0005634">
    <property type="term" value="C:nucleus"/>
    <property type="evidence" value="ECO:0007669"/>
    <property type="project" value="UniProtKB-SubCell"/>
</dbReference>
<feature type="coiled-coil region" evidence="11">
    <location>
        <begin position="596"/>
        <end position="630"/>
    </location>
</feature>
<dbReference type="InterPro" id="IPR050457">
    <property type="entry name" value="ZnFinger_BTB_dom_contain"/>
</dbReference>
<organism evidence="15 16">
    <name type="scientific">Dromas ardeola</name>
    <dbReference type="NCBI Taxonomy" id="458190"/>
    <lineage>
        <taxon>Eukaryota</taxon>
        <taxon>Metazoa</taxon>
        <taxon>Chordata</taxon>
        <taxon>Craniata</taxon>
        <taxon>Vertebrata</taxon>
        <taxon>Euteleostomi</taxon>
        <taxon>Archelosauria</taxon>
        <taxon>Archosauria</taxon>
        <taxon>Dinosauria</taxon>
        <taxon>Saurischia</taxon>
        <taxon>Theropoda</taxon>
        <taxon>Coelurosauria</taxon>
        <taxon>Aves</taxon>
        <taxon>Neognathae</taxon>
        <taxon>Neoaves</taxon>
        <taxon>Charadriiformes</taxon>
        <taxon>Dromadidae</taxon>
        <taxon>Dromas</taxon>
    </lineage>
</organism>
<evidence type="ECO:0000259" key="13">
    <source>
        <dbReference type="PROSITE" id="PS50097"/>
    </source>
</evidence>
<sequence length="766" mass="85384">MSLSEKNSVVFAYESSVHSTNVLLSLDDQRKQDILCDVTILVEDQRFRAHKAVLAACSSYFLSRIVGQVDADLIITLPEEVTLKGFSPLLQFAYTAKLILNKDNVSEVCKCAEFLGVRNIEESCFQFLKFKFLDFKLDQPDCPRKKCCTRRCQKTNPNIGNVDDGDLEIDNEAEELLEKEYIQTPDTKLRKDEENAKSTPGLQDNANQTCDFVHLERGSVSSLSSQCPKYRKFQKAFGNDKVHTSESNSSIKDIQVPPVVTFLEKEVSDNDGIQKAQDCVPMQLVSKCEETQVKMEEEEEGIEKKDESKRDSVTQNVSCPVEKMDLAAFPQNSAAPHGLNSVSFLHTCEQYGNLNFSSMQNNAVLAEKTVSGTGVANDKIESQNDTPSRVNLCTREATNIAPAGDRSSVEREVAEHLAKGFWSDIYSTEACQVHIPPAVPKECLEPVYSGKKSECPWLGIRISESPEPCSQRTFTTLSSVNCPFISNLSTEGCSNSSEISSGDCVQGQQQEQCPYNYVISLGEDSETDTEGDSESCSAREQECEVKLPFNAQRIISLSRNDFQSFLKMHKLTPEQLDCIHDIRRRSKNRIAAQRCRKRKLDCIQNLESEIEKLQNEKENLLKERNHILSTLGETKQNLTGLCQQVCKEAALSQEQIQILAKYSSSDCPLLFLLPEKERTAPSDSELAIPGSVELADGLSGVTSTNEQSSCYQCVKSVCDATYDQVQELRPVSVRTLEKASLVEQCGQSGGITDFCQQMTDKCTTDE</sequence>
<dbReference type="FunFam" id="1.10.880.10:FF:000002">
    <property type="entry name" value="transcription regulator protein BACH2 isoform X1"/>
    <property type="match status" value="1"/>
</dbReference>
<evidence type="ECO:0000256" key="9">
    <source>
        <dbReference type="ARBA" id="ARBA00023163"/>
    </source>
</evidence>
<accession>A0A7K5X0Y2</accession>
<dbReference type="SUPFAM" id="SSF54695">
    <property type="entry name" value="POZ domain"/>
    <property type="match status" value="1"/>
</dbReference>
<comment type="caution">
    <text evidence="15">The sequence shown here is derived from an EMBL/GenBank/DDBJ whole genome shotgun (WGS) entry which is preliminary data.</text>
</comment>
<keyword evidence="4" id="KW-0597">Phosphoprotein</keyword>
<dbReference type="InterPro" id="IPR043321">
    <property type="entry name" value="bZIP_BACH"/>
</dbReference>
<evidence type="ECO:0000313" key="15">
    <source>
        <dbReference type="EMBL" id="NWU46521.1"/>
    </source>
</evidence>
<dbReference type="InterPro" id="IPR008917">
    <property type="entry name" value="TF_DNA-bd_sf"/>
</dbReference>
<keyword evidence="5" id="KW-0832">Ubl conjugation</keyword>
<evidence type="ECO:0000256" key="4">
    <source>
        <dbReference type="ARBA" id="ARBA00022553"/>
    </source>
</evidence>
<dbReference type="Pfam" id="PF03131">
    <property type="entry name" value="bZIP_Maf"/>
    <property type="match status" value="1"/>
</dbReference>
<keyword evidence="10" id="KW-0539">Nucleus</keyword>
<reference evidence="15 16" key="1">
    <citation type="submission" date="2019-09" db="EMBL/GenBank/DDBJ databases">
        <title>Bird 10,000 Genomes (B10K) Project - Family phase.</title>
        <authorList>
            <person name="Zhang G."/>
        </authorList>
    </citation>
    <scope>NUCLEOTIDE SEQUENCE [LARGE SCALE GENOMIC DNA]</scope>
    <source>
        <strain evidence="15">B10K-DU-012-55</strain>
        <tissue evidence="15">Muscle</tissue>
    </source>
</reference>
<dbReference type="PROSITE" id="PS00036">
    <property type="entry name" value="BZIP_BASIC"/>
    <property type="match status" value="1"/>
</dbReference>
<evidence type="ECO:0000256" key="7">
    <source>
        <dbReference type="ARBA" id="ARBA00023125"/>
    </source>
</evidence>
<comment type="subcellular location">
    <subcellularLocation>
        <location evidence="1">Nucleus</location>
    </subcellularLocation>
</comment>